<dbReference type="Pfam" id="PF16810">
    <property type="entry name" value="RXLR"/>
    <property type="match status" value="1"/>
</dbReference>
<evidence type="ECO:0000256" key="4">
    <source>
        <dbReference type="ARBA" id="ARBA00022729"/>
    </source>
</evidence>
<keyword evidence="4" id="KW-0732">Signal</keyword>
<feature type="region of interest" description="Disordered" evidence="6">
    <location>
        <begin position="1"/>
        <end position="25"/>
    </location>
</feature>
<evidence type="ECO:0000256" key="1">
    <source>
        <dbReference type="ARBA" id="ARBA00004613"/>
    </source>
</evidence>
<comment type="domain">
    <text evidence="5">The RxLR-dEER motif acts to carry the protein into the host cell cytoplasm through binding to cell surface phosphatidylinositol-3-phosphate.</text>
</comment>
<comment type="subcellular location">
    <subcellularLocation>
        <location evidence="1 5">Secreted</location>
    </subcellularLocation>
</comment>
<evidence type="ECO:0000256" key="5">
    <source>
        <dbReference type="RuleBase" id="RU367124"/>
    </source>
</evidence>
<dbReference type="EMBL" id="NBNE01001597">
    <property type="protein sequence ID" value="OWZ13374.1"/>
    <property type="molecule type" value="Genomic_DNA"/>
</dbReference>
<evidence type="ECO:0000256" key="6">
    <source>
        <dbReference type="SAM" id="MobiDB-lite"/>
    </source>
</evidence>
<evidence type="ECO:0000256" key="2">
    <source>
        <dbReference type="ARBA" id="ARBA00010400"/>
    </source>
</evidence>
<evidence type="ECO:0000313" key="7">
    <source>
        <dbReference type="EMBL" id="OWZ13374.1"/>
    </source>
</evidence>
<dbReference type="AlphaFoldDB" id="A0A225W7K4"/>
<comment type="caution">
    <text evidence="7">The sequence shown here is derived from an EMBL/GenBank/DDBJ whole genome shotgun (WGS) entry which is preliminary data.</text>
</comment>
<dbReference type="OrthoDB" id="145720at2759"/>
<dbReference type="Proteomes" id="UP000198211">
    <property type="component" value="Unassembled WGS sequence"/>
</dbReference>
<reference evidence="8" key="1">
    <citation type="submission" date="2017-03" db="EMBL/GenBank/DDBJ databases">
        <title>Phytopthora megakarya and P. palmivora, two closely related causual agents of cacao black pod achieved similar genome size and gene model numbers by different mechanisms.</title>
        <authorList>
            <person name="Ali S."/>
            <person name="Shao J."/>
            <person name="Larry D.J."/>
            <person name="Kronmiller B."/>
            <person name="Shen D."/>
            <person name="Strem M.D."/>
            <person name="Melnick R.L."/>
            <person name="Guiltinan M.J."/>
            <person name="Tyler B.M."/>
            <person name="Meinhardt L.W."/>
            <person name="Bailey B.A."/>
        </authorList>
    </citation>
    <scope>NUCLEOTIDE SEQUENCE [LARGE SCALE GENOMIC DNA]</scope>
    <source>
        <strain evidence="8">zdho120</strain>
    </source>
</reference>
<comment type="similarity">
    <text evidence="2 5">Belongs to the RxLR effector family.</text>
</comment>
<organism evidence="7 8">
    <name type="scientific">Phytophthora megakarya</name>
    <dbReference type="NCBI Taxonomy" id="4795"/>
    <lineage>
        <taxon>Eukaryota</taxon>
        <taxon>Sar</taxon>
        <taxon>Stramenopiles</taxon>
        <taxon>Oomycota</taxon>
        <taxon>Peronosporomycetes</taxon>
        <taxon>Peronosporales</taxon>
        <taxon>Peronosporaceae</taxon>
        <taxon>Phytophthora</taxon>
    </lineage>
</organism>
<name>A0A225W7K4_9STRA</name>
<gene>
    <name evidence="7" type="ORF">PHMEG_00013313</name>
</gene>
<proteinExistence type="inferred from homology"/>
<sequence>MENLNGMVKSAASPDMIDPRNTEGGRLLRRVENEYEDDDDLEEERGFKDALKKLNPIKGAKKTAEEIAEQSAKVKQILADAADHQKMLDAAKRLVNGGQ</sequence>
<keyword evidence="8" id="KW-1185">Reference proteome</keyword>
<comment type="function">
    <text evidence="5">Effector that suppresses plant defense responses during pathogen infection.</text>
</comment>
<dbReference type="InterPro" id="IPR031825">
    <property type="entry name" value="RXLR"/>
</dbReference>
<evidence type="ECO:0000256" key="3">
    <source>
        <dbReference type="ARBA" id="ARBA00022525"/>
    </source>
</evidence>
<protein>
    <recommendedName>
        <fullName evidence="5">RxLR effector protein</fullName>
    </recommendedName>
</protein>
<accession>A0A225W7K4</accession>
<keyword evidence="3 5" id="KW-0964">Secreted</keyword>
<evidence type="ECO:0000313" key="8">
    <source>
        <dbReference type="Proteomes" id="UP000198211"/>
    </source>
</evidence>